<evidence type="ECO:0000313" key="7">
    <source>
        <dbReference type="EMBL" id="MDY0745606.1"/>
    </source>
</evidence>
<evidence type="ECO:0000313" key="8">
    <source>
        <dbReference type="Proteomes" id="UP001285263"/>
    </source>
</evidence>
<reference evidence="7 8" key="1">
    <citation type="submission" date="2023-11" db="EMBL/GenBank/DDBJ databases">
        <title>Paucibacter sp. nov., isolated from fresh soil in Korea.</title>
        <authorList>
            <person name="Le N.T.T."/>
        </authorList>
    </citation>
    <scope>NUCLEOTIDE SEQUENCE [LARGE SCALE GENOMIC DNA]</scope>
    <source>
        <strain evidence="7 8">R3-3</strain>
    </source>
</reference>
<proteinExistence type="inferred from homology"/>
<keyword evidence="5" id="KW-0813">Transport</keyword>
<keyword evidence="1 5" id="KW-0349">Heme</keyword>
<keyword evidence="2 5" id="KW-0561">Oxygen transport</keyword>
<dbReference type="PANTHER" id="PTHR43396:SF3">
    <property type="entry name" value="FLAVOHEMOPROTEIN"/>
    <property type="match status" value="1"/>
</dbReference>
<comment type="caution">
    <text evidence="7">The sequence shown here is derived from an EMBL/GenBank/DDBJ whole genome shotgun (WGS) entry which is preliminary data.</text>
</comment>
<dbReference type="RefSeq" id="WP_320423509.1">
    <property type="nucleotide sequence ID" value="NZ_JAXCLA010000004.1"/>
</dbReference>
<dbReference type="Proteomes" id="UP001285263">
    <property type="component" value="Unassembled WGS sequence"/>
</dbReference>
<comment type="similarity">
    <text evidence="5">Belongs to the globin family.</text>
</comment>
<keyword evidence="4" id="KW-0408">Iron</keyword>
<evidence type="ECO:0000256" key="2">
    <source>
        <dbReference type="ARBA" id="ARBA00022621"/>
    </source>
</evidence>
<evidence type="ECO:0000256" key="5">
    <source>
        <dbReference type="RuleBase" id="RU000356"/>
    </source>
</evidence>
<dbReference type="Pfam" id="PF00042">
    <property type="entry name" value="Globin"/>
    <property type="match status" value="1"/>
</dbReference>
<organism evidence="7 8">
    <name type="scientific">Roseateles agri</name>
    <dbReference type="NCBI Taxonomy" id="3098619"/>
    <lineage>
        <taxon>Bacteria</taxon>
        <taxon>Pseudomonadati</taxon>
        <taxon>Pseudomonadota</taxon>
        <taxon>Betaproteobacteria</taxon>
        <taxon>Burkholderiales</taxon>
        <taxon>Sphaerotilaceae</taxon>
        <taxon>Roseateles</taxon>
    </lineage>
</organism>
<evidence type="ECO:0000256" key="4">
    <source>
        <dbReference type="ARBA" id="ARBA00023004"/>
    </source>
</evidence>
<dbReference type="Gene3D" id="1.10.490.10">
    <property type="entry name" value="Globins"/>
    <property type="match status" value="1"/>
</dbReference>
<accession>A0ABU5DIJ8</accession>
<dbReference type="EMBL" id="JAXCLA010000004">
    <property type="protein sequence ID" value="MDY0745606.1"/>
    <property type="molecule type" value="Genomic_DNA"/>
</dbReference>
<dbReference type="PROSITE" id="PS01033">
    <property type="entry name" value="GLOBIN"/>
    <property type="match status" value="1"/>
</dbReference>
<keyword evidence="3" id="KW-0479">Metal-binding</keyword>
<evidence type="ECO:0000256" key="1">
    <source>
        <dbReference type="ARBA" id="ARBA00022617"/>
    </source>
</evidence>
<dbReference type="PANTHER" id="PTHR43396">
    <property type="entry name" value="FLAVOHEMOPROTEIN"/>
    <property type="match status" value="1"/>
</dbReference>
<dbReference type="CDD" id="cd12131">
    <property type="entry name" value="HGbI-like"/>
    <property type="match status" value="1"/>
</dbReference>
<name>A0ABU5DIJ8_9BURK</name>
<dbReference type="InterPro" id="IPR012292">
    <property type="entry name" value="Globin/Proto"/>
</dbReference>
<dbReference type="InterPro" id="IPR009050">
    <property type="entry name" value="Globin-like_sf"/>
</dbReference>
<protein>
    <submittedName>
        <fullName evidence="7">Globin family protein</fullName>
    </submittedName>
</protein>
<evidence type="ECO:0000256" key="3">
    <source>
        <dbReference type="ARBA" id="ARBA00022723"/>
    </source>
</evidence>
<keyword evidence="8" id="KW-1185">Reference proteome</keyword>
<dbReference type="InterPro" id="IPR000971">
    <property type="entry name" value="Globin"/>
</dbReference>
<evidence type="ECO:0000259" key="6">
    <source>
        <dbReference type="PROSITE" id="PS01033"/>
    </source>
</evidence>
<feature type="domain" description="Globin" evidence="6">
    <location>
        <begin position="1"/>
        <end position="137"/>
    </location>
</feature>
<dbReference type="SUPFAM" id="SSF46458">
    <property type="entry name" value="Globin-like"/>
    <property type="match status" value="1"/>
</dbReference>
<sequence length="145" mass="15945">MTPQQITLVRSSFKLFSTLQPVTSAAGAIFYAKLFANDPSLRHMFKGDMAQQGERLMAMIGNGVAMLDRADALLPVLRQLGARHVRYGVRDEHYDIVGAVLLETLEQALAEDFSAEVRKAWIAAYGLISATMKEGAMNAWEEALA</sequence>
<gene>
    <name evidence="7" type="ORF">SNE35_13885</name>
</gene>